<evidence type="ECO:0000313" key="1">
    <source>
        <dbReference type="EMBL" id="KAF8564430.1"/>
    </source>
</evidence>
<dbReference type="OrthoDB" id="6299739at2759"/>
<proteinExistence type="predicted"/>
<dbReference type="Proteomes" id="UP000699462">
    <property type="component" value="Unassembled WGS sequence"/>
</dbReference>
<evidence type="ECO:0000313" key="2">
    <source>
        <dbReference type="Proteomes" id="UP000699462"/>
    </source>
</evidence>
<accession>A0A8T0D9G4</accession>
<protein>
    <submittedName>
        <fullName evidence="1">Uncharacterized protein</fullName>
    </submittedName>
</protein>
<reference evidence="1 2" key="1">
    <citation type="submission" date="2019-07" db="EMBL/GenBank/DDBJ databases">
        <title>Annotation for the trematode Paragonimus westermani.</title>
        <authorList>
            <person name="Choi Y.-J."/>
        </authorList>
    </citation>
    <scope>NUCLEOTIDE SEQUENCE [LARGE SCALE GENOMIC DNA]</scope>
    <source>
        <strain evidence="1">180907_Pwestermani</strain>
    </source>
</reference>
<comment type="caution">
    <text evidence="1">The sequence shown here is derived from an EMBL/GenBank/DDBJ whole genome shotgun (WGS) entry which is preliminary data.</text>
</comment>
<name>A0A8T0D9G4_9TREM</name>
<feature type="non-terminal residue" evidence="1">
    <location>
        <position position="1"/>
    </location>
</feature>
<dbReference type="AlphaFoldDB" id="A0A8T0D9G4"/>
<organism evidence="1 2">
    <name type="scientific">Paragonimus westermani</name>
    <dbReference type="NCBI Taxonomy" id="34504"/>
    <lineage>
        <taxon>Eukaryota</taxon>
        <taxon>Metazoa</taxon>
        <taxon>Spiralia</taxon>
        <taxon>Lophotrochozoa</taxon>
        <taxon>Platyhelminthes</taxon>
        <taxon>Trematoda</taxon>
        <taxon>Digenea</taxon>
        <taxon>Plagiorchiida</taxon>
        <taxon>Troglotremata</taxon>
        <taxon>Troglotrematidae</taxon>
        <taxon>Paragonimus</taxon>
    </lineage>
</organism>
<gene>
    <name evidence="1" type="ORF">P879_11207</name>
</gene>
<dbReference type="EMBL" id="JTDF01008713">
    <property type="protein sequence ID" value="KAF8564430.1"/>
    <property type="molecule type" value="Genomic_DNA"/>
</dbReference>
<keyword evidence="2" id="KW-1185">Reference proteome</keyword>
<sequence length="130" mass="14806">TFYILELRIEHGELSGEEREQLNDEDSRLYEIMLHRSQVQTNAAIRACEWGNMIQNLTVQLQGTNNSPDSNSQTALLTMNIDRARLYSSNLSTNQLLNCVIDGFEQEQYSGIINNLDVEVDDVLLQCHSS</sequence>